<dbReference type="InterPro" id="IPR038765">
    <property type="entry name" value="Papain-like_cys_pep_sf"/>
</dbReference>
<feature type="transmembrane region" description="Helical" evidence="2">
    <location>
        <begin position="40"/>
        <end position="57"/>
    </location>
</feature>
<dbReference type="PANTHER" id="PTHR42736">
    <property type="entry name" value="PROTEIN-GLUTAMINE GAMMA-GLUTAMYLTRANSFERASE"/>
    <property type="match status" value="1"/>
</dbReference>
<feature type="transmembrane region" description="Helical" evidence="2">
    <location>
        <begin position="149"/>
        <end position="169"/>
    </location>
</feature>
<evidence type="ECO:0000256" key="1">
    <source>
        <dbReference type="SAM" id="MobiDB-lite"/>
    </source>
</evidence>
<keyword evidence="2" id="KW-0472">Membrane</keyword>
<organism evidence="4 5">
    <name type="scientific">Demequina lignilytica</name>
    <dbReference type="NCBI Taxonomy" id="3051663"/>
    <lineage>
        <taxon>Bacteria</taxon>
        <taxon>Bacillati</taxon>
        <taxon>Actinomycetota</taxon>
        <taxon>Actinomycetes</taxon>
        <taxon>Micrococcales</taxon>
        <taxon>Demequinaceae</taxon>
        <taxon>Demequina</taxon>
    </lineage>
</organism>
<keyword evidence="2" id="KW-1133">Transmembrane helix</keyword>
<protein>
    <submittedName>
        <fullName evidence="4">DUF3488 and transglutaminase-like domain-containing protein</fullName>
    </submittedName>
</protein>
<evidence type="ECO:0000256" key="2">
    <source>
        <dbReference type="SAM" id="Phobius"/>
    </source>
</evidence>
<proteinExistence type="predicted"/>
<dbReference type="InterPro" id="IPR002931">
    <property type="entry name" value="Transglutaminase-like"/>
</dbReference>
<feature type="transmembrane region" description="Helical" evidence="2">
    <location>
        <begin position="64"/>
        <end position="84"/>
    </location>
</feature>
<feature type="transmembrane region" description="Helical" evidence="2">
    <location>
        <begin position="123"/>
        <end position="142"/>
    </location>
</feature>
<feature type="region of interest" description="Disordered" evidence="1">
    <location>
        <begin position="542"/>
        <end position="561"/>
    </location>
</feature>
<feature type="transmembrane region" description="Helical" evidence="2">
    <location>
        <begin position="213"/>
        <end position="232"/>
    </location>
</feature>
<evidence type="ECO:0000313" key="4">
    <source>
        <dbReference type="EMBL" id="MDN4483974.1"/>
    </source>
</evidence>
<dbReference type="SUPFAM" id="SSF54001">
    <property type="entry name" value="Cysteine proteinases"/>
    <property type="match status" value="1"/>
</dbReference>
<dbReference type="RefSeq" id="WP_301160676.1">
    <property type="nucleotide sequence ID" value="NZ_JAUHQB010000007.1"/>
</dbReference>
<feature type="transmembrane region" description="Helical" evidence="2">
    <location>
        <begin position="600"/>
        <end position="625"/>
    </location>
</feature>
<keyword evidence="2" id="KW-0812">Transmembrane</keyword>
<comment type="caution">
    <text evidence="4">The sequence shown here is derived from an EMBL/GenBank/DDBJ whole genome shotgun (WGS) entry which is preliminary data.</text>
</comment>
<dbReference type="PANTHER" id="PTHR42736:SF1">
    <property type="entry name" value="PROTEIN-GLUTAMINE GAMMA-GLUTAMYLTRANSFERASE"/>
    <property type="match status" value="1"/>
</dbReference>
<feature type="transmembrane region" description="Helical" evidence="2">
    <location>
        <begin position="175"/>
        <end position="192"/>
    </location>
</feature>
<dbReference type="SMART" id="SM00460">
    <property type="entry name" value="TGc"/>
    <property type="match status" value="1"/>
</dbReference>
<dbReference type="InterPro" id="IPR052901">
    <property type="entry name" value="Bact_TGase-like"/>
</dbReference>
<evidence type="ECO:0000313" key="5">
    <source>
        <dbReference type="Proteomes" id="UP001172756"/>
    </source>
</evidence>
<gene>
    <name evidence="4" type="ORF">QQ002_10535</name>
</gene>
<feature type="transmembrane region" description="Helical" evidence="2">
    <location>
        <begin position="12"/>
        <end position="34"/>
    </location>
</feature>
<dbReference type="EMBL" id="JAUHQB010000007">
    <property type="protein sequence ID" value="MDN4483974.1"/>
    <property type="molecule type" value="Genomic_DNA"/>
</dbReference>
<dbReference type="Pfam" id="PF01841">
    <property type="entry name" value="Transglut_core"/>
    <property type="match status" value="1"/>
</dbReference>
<dbReference type="Pfam" id="PF11992">
    <property type="entry name" value="TgpA_N"/>
    <property type="match status" value="1"/>
</dbReference>
<feature type="region of interest" description="Disordered" evidence="1">
    <location>
        <begin position="645"/>
        <end position="664"/>
    </location>
</feature>
<dbReference type="InterPro" id="IPR021878">
    <property type="entry name" value="TgpA_N"/>
</dbReference>
<evidence type="ECO:0000259" key="3">
    <source>
        <dbReference type="SMART" id="SM00460"/>
    </source>
</evidence>
<reference evidence="4 5" key="1">
    <citation type="submission" date="2023-06" db="EMBL/GenBank/DDBJ databases">
        <title>SYSU T0a273.</title>
        <authorList>
            <person name="Gao L."/>
            <person name="Fang B.-Z."/>
            <person name="Li W.-J."/>
        </authorList>
    </citation>
    <scope>NUCLEOTIDE SEQUENCE [LARGE SCALE GENOMIC DNA]</scope>
    <source>
        <strain evidence="4 5">SYSU T0a273</strain>
    </source>
</reference>
<feature type="domain" description="Transglutaminase-like" evidence="3">
    <location>
        <begin position="472"/>
        <end position="542"/>
    </location>
</feature>
<feature type="compositionally biased region" description="Low complexity" evidence="1">
    <location>
        <begin position="548"/>
        <end position="561"/>
    </location>
</feature>
<dbReference type="AlphaFoldDB" id="A0AB35MJH2"/>
<accession>A0AB35MJH2</accession>
<sequence length="720" mass="75175">MSRASLGGAAARTWATPAVAITVALSLAGVAALLEPGGWYRTPATILGATALVVVIARLATRRAFVPTAIGGLVGAWLVLLAYVPAPDGGRSWWPSPGALRSARDMAVDAVGYVYDTVAPAPVTVPLEALLATAALALFLAADALAVGAGLAATSGILLLAPWIPPLALGADVPVGALVGCLALWLATVALTRRSTGTRWRSRAADAPATGGVVLGAASLAVLLAVAIAPLAPGVPGWGDLPRATLPSAWGGGQRLDIEIDLRDSLTARSDEPFLVYTSASGRVPVLRAFSRADFDGNGWRVETPTETEQPSGPLWPLPYAGWVGDQTRSFTVRVGDVRNAFVPIPDAPRSVSAAAGWTYAPSSDELRVGEGDLVAFAQYSVKYATGFHTEEALRAAEAAIAAGGDAEVEARYVAVPDALDQDGVRALAEEVTAGAADRYEIARQLQDYLSGDTFAYRTDVDYDGDDMVSAFLEDRAGYCIHFATTMVMMARTLDIPARFAVGFLGGTDTGGSEFVVTGGDAHAWPEIYFPGHGWVRFEPTPPIQTGAPPEYAAPEAGPEAVPDVRDTIRPTAAPSTATTSPSATATAVTDPVAEDEQPWAFAIAVGALVLTALALAVAAARLAARRRVLDPERAWQSALRAVDGGATARAQTPAEARETPTLAQDEWTDDEREAWRRLAAAVEDHRYAPGGSTATPEELGTWVAAIRRAGRRTPRRGSR</sequence>
<dbReference type="Proteomes" id="UP001172756">
    <property type="component" value="Unassembled WGS sequence"/>
</dbReference>
<dbReference type="Gene3D" id="3.10.620.30">
    <property type="match status" value="1"/>
</dbReference>
<name>A0AB35MJH2_9MICO</name>